<protein>
    <recommendedName>
        <fullName evidence="4">DUF2085 domain-containing protein</fullName>
    </recommendedName>
</protein>
<dbReference type="AlphaFoldDB" id="A0A1J0GF50"/>
<keyword evidence="3" id="KW-1185">Reference proteome</keyword>
<dbReference type="KEGG" id="ceu:A7L45_07950"/>
<dbReference type="EMBL" id="CP015756">
    <property type="protein sequence ID" value="APC40002.1"/>
    <property type="molecule type" value="Genomic_DNA"/>
</dbReference>
<proteinExistence type="predicted"/>
<evidence type="ECO:0000256" key="1">
    <source>
        <dbReference type="SAM" id="Phobius"/>
    </source>
</evidence>
<organism evidence="2 3">
    <name type="scientific">Clostridium estertheticum subsp. estertheticum</name>
    <dbReference type="NCBI Taxonomy" id="1552"/>
    <lineage>
        <taxon>Bacteria</taxon>
        <taxon>Bacillati</taxon>
        <taxon>Bacillota</taxon>
        <taxon>Clostridia</taxon>
        <taxon>Eubacteriales</taxon>
        <taxon>Clostridiaceae</taxon>
        <taxon>Clostridium</taxon>
    </lineage>
</organism>
<feature type="transmembrane region" description="Helical" evidence="1">
    <location>
        <begin position="98"/>
        <end position="119"/>
    </location>
</feature>
<gene>
    <name evidence="2" type="ORF">A7L45_07950</name>
</gene>
<evidence type="ECO:0008006" key="4">
    <source>
        <dbReference type="Google" id="ProtNLM"/>
    </source>
</evidence>
<keyword evidence="1" id="KW-1133">Transmembrane helix</keyword>
<dbReference type="RefSeq" id="WP_071612296.1">
    <property type="nucleotide sequence ID" value="NZ_CP015756.1"/>
</dbReference>
<feature type="transmembrane region" description="Helical" evidence="1">
    <location>
        <begin position="33"/>
        <end position="58"/>
    </location>
</feature>
<dbReference type="Proteomes" id="UP000182569">
    <property type="component" value="Chromosome"/>
</dbReference>
<reference evidence="3" key="1">
    <citation type="journal article" date="2016" name="Front. Microbiol.">
        <title>Complete Genome Sequence of Clostridium estertheticum DSM 8809, a Microbe Identified in Spoiled Vacuum Packed Beef.</title>
        <authorList>
            <person name="Yu Z."/>
            <person name="Gunn L."/>
            <person name="Brennan E."/>
            <person name="Reid R."/>
            <person name="Wall P.G."/>
            <person name="Gaora O.P."/>
            <person name="Hurley D."/>
            <person name="Bolton D."/>
            <person name="Fanning S."/>
        </authorList>
    </citation>
    <scope>NUCLEOTIDE SEQUENCE [LARGE SCALE GENOMIC DNA]</scope>
    <source>
        <strain evidence="3">DSM 8809</strain>
    </source>
</reference>
<dbReference type="InterPro" id="IPR019206">
    <property type="entry name" value="DUF2085_TM"/>
</dbReference>
<dbReference type="Pfam" id="PF09858">
    <property type="entry name" value="DUF2085"/>
    <property type="match status" value="1"/>
</dbReference>
<keyword evidence="1" id="KW-0812">Transmembrane</keyword>
<evidence type="ECO:0000313" key="3">
    <source>
        <dbReference type="Proteomes" id="UP000182569"/>
    </source>
</evidence>
<evidence type="ECO:0000313" key="2">
    <source>
        <dbReference type="EMBL" id="APC40002.1"/>
    </source>
</evidence>
<accession>A0A1J0GF50</accession>
<name>A0A1J0GF50_9CLOT</name>
<keyword evidence="1" id="KW-0472">Membrane</keyword>
<feature type="transmembrane region" description="Helical" evidence="1">
    <location>
        <begin position="64"/>
        <end position="86"/>
    </location>
</feature>
<sequence length="123" mass="13924">MFSKLDVNTLWKSWGKKPYCNKKSERAPHINDFCFPICWRCFSLSLGLIITYLTLGIIEYMTTIQYSIVFLIISLIGCTPTIIDGALQNYCGIKSTNFRRCITGLVSGVSLAFVVRVLLDLNN</sequence>